<dbReference type="InterPro" id="IPR055712">
    <property type="entry name" value="DUF7288"/>
</dbReference>
<dbReference type="AlphaFoldDB" id="A0A7U3WBL2"/>
<evidence type="ECO:0000313" key="3">
    <source>
        <dbReference type="Proteomes" id="UP000595001"/>
    </source>
</evidence>
<sequence length="197" mass="21479">MSADARGQAHTLEGVVASLILLSAVVFALEMTAVTPLSASTSSQHIENQQEATARGVLASAAETGALERAVLSWNATSEEFYATTDRGYFASAPPNRFGELLERSFDRNGIAYNVRLQYQDADGTRDSRRFVYQGRPSDNAVQATWSLVLFENDRIRDRDGDPTATTVADESTLFAPPASDGAVYNVVRVEVVVWRI</sequence>
<evidence type="ECO:0000256" key="1">
    <source>
        <dbReference type="SAM" id="Phobius"/>
    </source>
</evidence>
<gene>
    <name evidence="2" type="ORF">I7X12_02210</name>
</gene>
<dbReference type="OrthoDB" id="324613at2157"/>
<name>A0A7U3WBL2_9EURY</name>
<dbReference type="Pfam" id="PF23959">
    <property type="entry name" value="DUF7288"/>
    <property type="match status" value="1"/>
</dbReference>
<dbReference type="RefSeq" id="WP_198063765.1">
    <property type="nucleotide sequence ID" value="NZ_CP065856.1"/>
</dbReference>
<dbReference type="KEGG" id="hlt:I7X12_02210"/>
<keyword evidence="1" id="KW-0472">Membrane</keyword>
<accession>A0A7U3WBL2</accession>
<dbReference type="GeneID" id="60587269"/>
<dbReference type="Proteomes" id="UP000595001">
    <property type="component" value="Chromosome"/>
</dbReference>
<protein>
    <submittedName>
        <fullName evidence="2">Uncharacterized protein</fullName>
    </submittedName>
</protein>
<dbReference type="EMBL" id="CP065856">
    <property type="protein sequence ID" value="QPV65007.1"/>
    <property type="molecule type" value="Genomic_DNA"/>
</dbReference>
<feature type="transmembrane region" description="Helical" evidence="1">
    <location>
        <begin position="12"/>
        <end position="34"/>
    </location>
</feature>
<keyword evidence="3" id="KW-1185">Reference proteome</keyword>
<evidence type="ECO:0000313" key="2">
    <source>
        <dbReference type="EMBL" id="QPV65007.1"/>
    </source>
</evidence>
<organism evidence="2 3">
    <name type="scientific">Halosimplex litoreum</name>
    <dbReference type="NCBI Taxonomy" id="1198301"/>
    <lineage>
        <taxon>Archaea</taxon>
        <taxon>Methanobacteriati</taxon>
        <taxon>Methanobacteriota</taxon>
        <taxon>Stenosarchaea group</taxon>
        <taxon>Halobacteria</taxon>
        <taxon>Halobacteriales</taxon>
        <taxon>Haloarculaceae</taxon>
        <taxon>Halosimplex</taxon>
    </lineage>
</organism>
<reference evidence="2 3" key="1">
    <citation type="submission" date="2020-12" db="EMBL/GenBank/DDBJ databases">
        <title>Halosimplex halophilum sp. nov. and Halosimplex salinum sp. nov., two new members of the genus Halosimplex.</title>
        <authorList>
            <person name="Cui H.L."/>
        </authorList>
    </citation>
    <scope>NUCLEOTIDE SEQUENCE [LARGE SCALE GENOMIC DNA]</scope>
    <source>
        <strain evidence="2 3">YGH94</strain>
    </source>
</reference>
<proteinExistence type="predicted"/>
<keyword evidence="1" id="KW-1133">Transmembrane helix</keyword>
<keyword evidence="1" id="KW-0812">Transmembrane</keyword>